<dbReference type="InterPro" id="IPR056789">
    <property type="entry name" value="LRR_R13L1-DRL21"/>
</dbReference>
<evidence type="ECO:0000313" key="2">
    <source>
        <dbReference type="EMBL" id="MCU7617057.1"/>
    </source>
</evidence>
<sequence>MKIIFTFLFLIINIHGFCQPGPVYRNIDKISDENFLGADVIVIDSTSDLTKISKLKNSDRLQLTLYNLREIPKEFKNFFYTTTLTLNFYNVKNDDLSFLNEFPNLKSLSIYGYEGETLSFKDLKLNALSYLYIGDCGNLHDINAIRNLNSLEELSIFKVAYLKEFPKFSKQNLIKKLIIEQGSNGRTYDNKIKNFKTDVRNIKNLRHLEEITLGSLTHIDEIPDYLPLTIKKIKIDAGSLHHEKDDKVIIKNMNNLKLYSELKELKLSYVHLEVFQGNFENISLDYLSLDNIPDLTDISGVFSFKSIRNLRISNCRSLKTISGSSCENKIGKIEIDDCPRIENVDFLFTCKSLNSIEMNSELNTLKLSGSTNMSKIPNISIFNSNDKIRLLKKDNIWEIKTVKK</sequence>
<organism evidence="2 3">
    <name type="scientific">Chryseobacterium edaphi</name>
    <dbReference type="NCBI Taxonomy" id="2976532"/>
    <lineage>
        <taxon>Bacteria</taxon>
        <taxon>Pseudomonadati</taxon>
        <taxon>Bacteroidota</taxon>
        <taxon>Flavobacteriia</taxon>
        <taxon>Flavobacteriales</taxon>
        <taxon>Weeksellaceae</taxon>
        <taxon>Chryseobacterium group</taxon>
        <taxon>Chryseobacterium</taxon>
    </lineage>
</organism>
<gene>
    <name evidence="2" type="ORF">NZ698_07595</name>
</gene>
<proteinExistence type="predicted"/>
<dbReference type="RefSeq" id="WP_263002474.1">
    <property type="nucleotide sequence ID" value="NZ_JAOTEM010000001.1"/>
</dbReference>
<dbReference type="EMBL" id="JAOTEM010000001">
    <property type="protein sequence ID" value="MCU7617057.1"/>
    <property type="molecule type" value="Genomic_DNA"/>
</dbReference>
<dbReference type="Proteomes" id="UP001208649">
    <property type="component" value="Unassembled WGS sequence"/>
</dbReference>
<keyword evidence="3" id="KW-1185">Reference proteome</keyword>
<feature type="domain" description="R13L1/DRL21-like LRR repeat region" evidence="1">
    <location>
        <begin position="96"/>
        <end position="157"/>
    </location>
</feature>
<evidence type="ECO:0000259" key="1">
    <source>
        <dbReference type="Pfam" id="PF25019"/>
    </source>
</evidence>
<dbReference type="PANTHER" id="PTHR47186">
    <property type="entry name" value="LEUCINE-RICH REPEAT-CONTAINING PROTEIN 57"/>
    <property type="match status" value="1"/>
</dbReference>
<dbReference type="Gene3D" id="3.80.10.10">
    <property type="entry name" value="Ribonuclease Inhibitor"/>
    <property type="match status" value="2"/>
</dbReference>
<dbReference type="SUPFAM" id="SSF52058">
    <property type="entry name" value="L domain-like"/>
    <property type="match status" value="1"/>
</dbReference>
<dbReference type="Pfam" id="PF25019">
    <property type="entry name" value="LRR_R13L1-DRL21"/>
    <property type="match status" value="1"/>
</dbReference>
<name>A0ABT2W714_9FLAO</name>
<accession>A0ABT2W714</accession>
<dbReference type="PANTHER" id="PTHR47186:SF61">
    <property type="entry name" value="LEUCINE-RICH REPEAT-CONTAINING PROTEIN 57-RELATED"/>
    <property type="match status" value="1"/>
</dbReference>
<protein>
    <recommendedName>
        <fullName evidence="1">R13L1/DRL21-like LRR repeat region domain-containing protein</fullName>
    </recommendedName>
</protein>
<reference evidence="3" key="1">
    <citation type="submission" date="2023-07" db="EMBL/GenBank/DDBJ databases">
        <title>Chryseobacterium sp. strain PBS4-4 Genome sequencing and assembly.</title>
        <authorList>
            <person name="Jung Y."/>
        </authorList>
    </citation>
    <scope>NUCLEOTIDE SEQUENCE [LARGE SCALE GENOMIC DNA]</scope>
    <source>
        <strain evidence="3">PBS4-4</strain>
    </source>
</reference>
<comment type="caution">
    <text evidence="2">The sequence shown here is derived from an EMBL/GenBank/DDBJ whole genome shotgun (WGS) entry which is preliminary data.</text>
</comment>
<dbReference type="InterPro" id="IPR032675">
    <property type="entry name" value="LRR_dom_sf"/>
</dbReference>
<evidence type="ECO:0000313" key="3">
    <source>
        <dbReference type="Proteomes" id="UP001208649"/>
    </source>
</evidence>